<dbReference type="GO" id="GO:0046417">
    <property type="term" value="P:chorismate metabolic process"/>
    <property type="evidence" value="ECO:0007669"/>
    <property type="project" value="InterPro"/>
</dbReference>
<dbReference type="eggNOG" id="COG2876">
    <property type="taxonomic scope" value="Bacteria"/>
</dbReference>
<organism evidence="4 5">
    <name type="scientific">Rhodonellum psychrophilum GCM71 = DSM 17998</name>
    <dbReference type="NCBI Taxonomy" id="1123057"/>
    <lineage>
        <taxon>Bacteria</taxon>
        <taxon>Pseudomonadati</taxon>
        <taxon>Bacteroidota</taxon>
        <taxon>Cytophagia</taxon>
        <taxon>Cytophagales</taxon>
        <taxon>Cytophagaceae</taxon>
        <taxon>Rhodonellum</taxon>
    </lineage>
</organism>
<dbReference type="GO" id="GO:0016740">
    <property type="term" value="F:transferase activity"/>
    <property type="evidence" value="ECO:0007669"/>
    <property type="project" value="UniProtKB-KW"/>
</dbReference>
<reference evidence="4 5" key="1">
    <citation type="journal article" date="2013" name="Genome Announc.">
        <title>Draft Genome Sequence of the Psychrophilic and Alkaliphilic Rhodonellum psychrophilum Strain GCM71T.</title>
        <authorList>
            <person name="Hauptmann A.L."/>
            <person name="Glaring M.A."/>
            <person name="Hallin P.F."/>
            <person name="Prieme A."/>
            <person name="Stougaard P."/>
        </authorList>
    </citation>
    <scope>NUCLEOTIDE SEQUENCE [LARGE SCALE GENOMIC DNA]</scope>
    <source>
        <strain evidence="4 5">GCM71</strain>
    </source>
</reference>
<dbReference type="eggNOG" id="COG1605">
    <property type="taxonomic scope" value="Bacteria"/>
</dbReference>
<dbReference type="InterPro" id="IPR006218">
    <property type="entry name" value="DAHP1/KDSA"/>
</dbReference>
<dbReference type="Gene3D" id="3.20.20.70">
    <property type="entry name" value="Aldolase class I"/>
    <property type="match status" value="1"/>
</dbReference>
<dbReference type="InterPro" id="IPR036263">
    <property type="entry name" value="Chorismate_II_sf"/>
</dbReference>
<protein>
    <recommendedName>
        <fullName evidence="1">chorismate mutase</fullName>
        <ecNumber evidence="1">5.4.99.5</ecNumber>
    </recommendedName>
</protein>
<dbReference type="Gene3D" id="1.20.59.10">
    <property type="entry name" value="Chorismate mutase"/>
    <property type="match status" value="1"/>
</dbReference>
<dbReference type="SUPFAM" id="SSF48600">
    <property type="entry name" value="Chorismate mutase II"/>
    <property type="match status" value="1"/>
</dbReference>
<evidence type="ECO:0000313" key="4">
    <source>
        <dbReference type="EMBL" id="ERM84277.1"/>
    </source>
</evidence>
<feature type="domain" description="Chorismate mutase" evidence="3">
    <location>
        <begin position="268"/>
        <end position="359"/>
    </location>
</feature>
<evidence type="ECO:0000259" key="3">
    <source>
        <dbReference type="PROSITE" id="PS51168"/>
    </source>
</evidence>
<dbReference type="AlphaFoldDB" id="U5C7U5"/>
<dbReference type="InterPro" id="IPR052899">
    <property type="entry name" value="Class-I_DAHP_synthase"/>
</dbReference>
<dbReference type="SUPFAM" id="SSF51569">
    <property type="entry name" value="Aldolase"/>
    <property type="match status" value="1"/>
</dbReference>
<dbReference type="SMART" id="SM00830">
    <property type="entry name" value="CM_2"/>
    <property type="match status" value="1"/>
</dbReference>
<dbReference type="GO" id="GO:0004106">
    <property type="term" value="F:chorismate mutase activity"/>
    <property type="evidence" value="ECO:0007669"/>
    <property type="project" value="UniProtKB-EC"/>
</dbReference>
<dbReference type="InterPro" id="IPR036979">
    <property type="entry name" value="CM_dom_sf"/>
</dbReference>
<gene>
    <name evidence="4" type="ORF">P872_14620</name>
</gene>
<dbReference type="PANTHER" id="PTHR43018:SF1">
    <property type="entry name" value="PROTEIN AROA(G)"/>
    <property type="match status" value="1"/>
</dbReference>
<dbReference type="PATRIC" id="fig|1123057.7.peg.648"/>
<dbReference type="InterPro" id="IPR002701">
    <property type="entry name" value="CM_II_prokaryot"/>
</dbReference>
<evidence type="ECO:0000313" key="5">
    <source>
        <dbReference type="Proteomes" id="UP000016843"/>
    </source>
</evidence>
<keyword evidence="2" id="KW-0808">Transferase</keyword>
<dbReference type="EMBL" id="AWXR01000005">
    <property type="protein sequence ID" value="ERM84277.1"/>
    <property type="molecule type" value="Genomic_DNA"/>
</dbReference>
<sequence length="364" mass="41380">MTNQLKTYPLKDWGLDIQNPLIIAGPCSVETAEQLDKTVEGLVKQGVKIIRAGVWKPRTRPNTFEGVGSIAFPWIQEAKEKYKVKFAVEVASPAHVEEALKNNIDLLWIGARSTANPFTVQDIADSLKGVDIPVLIKNPINPDLALWIGALERIHEAGITKIGAIHRGFSNFNDTHFRNSPMWQIPIEFKTRFPDIPLINDPSHICGKRALIPQVAQMALDLNFDGLMIESHFHPDAAWSDAEQQLRPEDLGLLLASLKTRQVFVDDPAFASQLQSIREQIDDTDREILELLSRRMGLVEKVGEYKKINNVAVFQIERWKKVFQTRPEWAIALNLNPEFVKELYKMIHTESIKKQTEVMERHLS</sequence>
<keyword evidence="5" id="KW-1185">Reference proteome</keyword>
<dbReference type="Pfam" id="PF01817">
    <property type="entry name" value="CM_2"/>
    <property type="match status" value="1"/>
</dbReference>
<evidence type="ECO:0000256" key="2">
    <source>
        <dbReference type="ARBA" id="ARBA00022679"/>
    </source>
</evidence>
<accession>U5C7U5</accession>
<dbReference type="Pfam" id="PF00793">
    <property type="entry name" value="DAHP_synth_1"/>
    <property type="match status" value="1"/>
</dbReference>
<dbReference type="RefSeq" id="WP_019599281.1">
    <property type="nucleotide sequence ID" value="NZ_AWXR01000005.1"/>
</dbReference>
<dbReference type="PROSITE" id="PS51168">
    <property type="entry name" value="CHORISMATE_MUT_2"/>
    <property type="match status" value="1"/>
</dbReference>
<dbReference type="OrthoDB" id="9780456at2"/>
<name>U5C7U5_9BACT</name>
<proteinExistence type="predicted"/>
<comment type="caution">
    <text evidence="4">The sequence shown here is derived from an EMBL/GenBank/DDBJ whole genome shotgun (WGS) entry which is preliminary data.</text>
</comment>
<dbReference type="InterPro" id="IPR013785">
    <property type="entry name" value="Aldolase_TIM"/>
</dbReference>
<dbReference type="EC" id="5.4.99.5" evidence="1"/>
<dbReference type="PANTHER" id="PTHR43018">
    <property type="entry name" value="PHOSPHO-2-DEHYDRO-3-DEOXYHEPTONATE ALDOLASE"/>
    <property type="match status" value="1"/>
</dbReference>
<dbReference type="Proteomes" id="UP000016843">
    <property type="component" value="Unassembled WGS sequence"/>
</dbReference>
<evidence type="ECO:0000256" key="1">
    <source>
        <dbReference type="ARBA" id="ARBA00012404"/>
    </source>
</evidence>